<proteinExistence type="predicted"/>
<dbReference type="EMBL" id="FOES01000007">
    <property type="protein sequence ID" value="SEQ12949.1"/>
    <property type="molecule type" value="Genomic_DNA"/>
</dbReference>
<keyword evidence="2" id="KW-1185">Reference proteome</keyword>
<dbReference type="STRING" id="571933.SAMN05216362_10720"/>
<reference evidence="1 2" key="1">
    <citation type="submission" date="2016-10" db="EMBL/GenBank/DDBJ databases">
        <authorList>
            <person name="de Groot N.N."/>
        </authorList>
    </citation>
    <scope>NUCLEOTIDE SEQUENCE [LARGE SCALE GENOMIC DNA]</scope>
    <source>
        <strain evidence="1 2">DSM 21633</strain>
    </source>
</reference>
<evidence type="ECO:0000313" key="2">
    <source>
        <dbReference type="Proteomes" id="UP000199427"/>
    </source>
</evidence>
<gene>
    <name evidence="1" type="ORF">SAMN05216362_10720</name>
</gene>
<dbReference type="Pfam" id="PF04402">
    <property type="entry name" value="SIMPL"/>
    <property type="match status" value="1"/>
</dbReference>
<dbReference type="Gene3D" id="3.30.70.2970">
    <property type="entry name" value="Protein of unknown function (DUF541), domain 2"/>
    <property type="match status" value="1"/>
</dbReference>
<dbReference type="InterPro" id="IPR052022">
    <property type="entry name" value="26kDa_periplasmic_antigen"/>
</dbReference>
<protein>
    <recommendedName>
        <fullName evidence="3">DUF541 domain-containing protein</fullName>
    </recommendedName>
</protein>
<dbReference type="OrthoDB" id="9785192at2"/>
<dbReference type="Gene3D" id="3.30.110.170">
    <property type="entry name" value="Protein of unknown function (DUF541), domain 1"/>
    <property type="match status" value="1"/>
</dbReference>
<sequence length="213" mass="23509">MTEIERHDERVMTVFGEGIVTTEPNEAVVALGVITQDPDLSMAQGQNAELVNNVIQVLMSEGIPREEIQTIDYSIQPQYVNVDGVQQFRGYQVTHILRVTVAEIARVGQVIDGAVDAGANRVLDIQFSVSHPEVFYQIALTRALEDAVAKAETLADSMNTELDPIPIKVTELSVDRPGIYQTFALTQSAGETPIEPGQMDIKVRVEAKFHYLE</sequence>
<dbReference type="GO" id="GO:0006974">
    <property type="term" value="P:DNA damage response"/>
    <property type="evidence" value="ECO:0007669"/>
    <property type="project" value="TreeGrafter"/>
</dbReference>
<name>A0A1H9DHQ2_9BACI</name>
<dbReference type="InterPro" id="IPR007497">
    <property type="entry name" value="SIMPL/DUF541"/>
</dbReference>
<dbReference type="Proteomes" id="UP000199427">
    <property type="component" value="Unassembled WGS sequence"/>
</dbReference>
<evidence type="ECO:0008006" key="3">
    <source>
        <dbReference type="Google" id="ProtNLM"/>
    </source>
</evidence>
<dbReference type="PANTHER" id="PTHR34387:SF1">
    <property type="entry name" value="PERIPLASMIC IMMUNOGENIC PROTEIN"/>
    <property type="match status" value="1"/>
</dbReference>
<dbReference type="AlphaFoldDB" id="A0A1H9DHQ2"/>
<evidence type="ECO:0000313" key="1">
    <source>
        <dbReference type="EMBL" id="SEQ12949.1"/>
    </source>
</evidence>
<dbReference type="PANTHER" id="PTHR34387">
    <property type="entry name" value="SLR1258 PROTEIN"/>
    <property type="match status" value="1"/>
</dbReference>
<accession>A0A1H9DHQ2</accession>
<organism evidence="1 2">
    <name type="scientific">Piscibacillus halophilus</name>
    <dbReference type="NCBI Taxonomy" id="571933"/>
    <lineage>
        <taxon>Bacteria</taxon>
        <taxon>Bacillati</taxon>
        <taxon>Bacillota</taxon>
        <taxon>Bacilli</taxon>
        <taxon>Bacillales</taxon>
        <taxon>Bacillaceae</taxon>
        <taxon>Piscibacillus</taxon>
    </lineage>
</organism>